<comment type="similarity">
    <text evidence="2">Belongs to the OmpP1/FadL family.</text>
</comment>
<dbReference type="EMBL" id="CP001110">
    <property type="protein sequence ID" value="ACF44525.1"/>
    <property type="molecule type" value="Genomic_DNA"/>
</dbReference>
<evidence type="ECO:0000256" key="8">
    <source>
        <dbReference type="SAM" id="SignalP"/>
    </source>
</evidence>
<dbReference type="KEGG" id="pph:Ppha_2330"/>
<keyword evidence="5 8" id="KW-0732">Signal</keyword>
<dbReference type="SUPFAM" id="SSF56935">
    <property type="entry name" value="Porins"/>
    <property type="match status" value="1"/>
</dbReference>
<evidence type="ECO:0000256" key="1">
    <source>
        <dbReference type="ARBA" id="ARBA00004571"/>
    </source>
</evidence>
<dbReference type="GO" id="GO:0015483">
    <property type="term" value="F:long-chain fatty acid transporting porin activity"/>
    <property type="evidence" value="ECO:0007669"/>
    <property type="project" value="TreeGrafter"/>
</dbReference>
<dbReference type="AlphaFoldDB" id="B4SEA6"/>
<keyword evidence="4" id="KW-0812">Transmembrane</keyword>
<keyword evidence="10" id="KW-1185">Reference proteome</keyword>
<dbReference type="eggNOG" id="COG2067">
    <property type="taxonomic scope" value="Bacteria"/>
</dbReference>
<evidence type="ECO:0000256" key="5">
    <source>
        <dbReference type="ARBA" id="ARBA00022729"/>
    </source>
</evidence>
<dbReference type="PANTHER" id="PTHR35093:SF8">
    <property type="entry name" value="OUTER MEMBRANE PROTEIN NMB0088-RELATED"/>
    <property type="match status" value="1"/>
</dbReference>
<accession>B4SEA6</accession>
<feature type="chain" id="PRO_5002825849" evidence="8">
    <location>
        <begin position="24"/>
        <end position="475"/>
    </location>
</feature>
<evidence type="ECO:0000256" key="6">
    <source>
        <dbReference type="ARBA" id="ARBA00023136"/>
    </source>
</evidence>
<dbReference type="STRING" id="324925.Ppha_2330"/>
<proteinExistence type="inferred from homology"/>
<organism evidence="9 10">
    <name type="scientific">Pelodictyon phaeoclathratiforme (strain DSM 5477 / BU-1)</name>
    <dbReference type="NCBI Taxonomy" id="324925"/>
    <lineage>
        <taxon>Bacteria</taxon>
        <taxon>Pseudomonadati</taxon>
        <taxon>Chlorobiota</taxon>
        <taxon>Chlorobiia</taxon>
        <taxon>Chlorobiales</taxon>
        <taxon>Chlorobiaceae</taxon>
        <taxon>Chlorobium/Pelodictyon group</taxon>
        <taxon>Pelodictyon</taxon>
    </lineage>
</organism>
<keyword evidence="6" id="KW-0472">Membrane</keyword>
<evidence type="ECO:0000256" key="4">
    <source>
        <dbReference type="ARBA" id="ARBA00022692"/>
    </source>
</evidence>
<gene>
    <name evidence="9" type="ordered locus">Ppha_2330</name>
</gene>
<dbReference type="Gene3D" id="2.40.160.60">
    <property type="entry name" value="Outer membrane protein transport protein (OMPP1/FadL/TodX)"/>
    <property type="match status" value="1"/>
</dbReference>
<dbReference type="PANTHER" id="PTHR35093">
    <property type="entry name" value="OUTER MEMBRANE PROTEIN NMB0088-RELATED"/>
    <property type="match status" value="1"/>
</dbReference>
<evidence type="ECO:0000256" key="3">
    <source>
        <dbReference type="ARBA" id="ARBA00022452"/>
    </source>
</evidence>
<protein>
    <submittedName>
        <fullName evidence="9">Membrane protein involved in aromatic hydrocarbon degradation</fullName>
    </submittedName>
</protein>
<comment type="subcellular location">
    <subcellularLocation>
        <location evidence="1">Cell outer membrane</location>
        <topology evidence="1">Multi-pass membrane protein</topology>
    </subcellularLocation>
</comment>
<evidence type="ECO:0000256" key="2">
    <source>
        <dbReference type="ARBA" id="ARBA00008163"/>
    </source>
</evidence>
<dbReference type="Pfam" id="PF03349">
    <property type="entry name" value="Toluene_X"/>
    <property type="match status" value="1"/>
</dbReference>
<feature type="signal peptide" evidence="8">
    <location>
        <begin position="1"/>
        <end position="23"/>
    </location>
</feature>
<dbReference type="HOGENOM" id="CLU_035981_1_1_10"/>
<dbReference type="Proteomes" id="UP000002724">
    <property type="component" value="Chromosome"/>
</dbReference>
<sequence precursor="true">MTRKFVVCATLLVALLESSTAFATNGMNLEGYGAKSHALGGAGMAFDTGNSAVMNNPATLGMMKNGQEEIGLGIRGLHPDVSVGYGSLSDKSEGTAYYMPSLSYMRKDGSIAWGVAVLAQGGMGTEYGKNSPLFQYGMPMSMSGAVPLSGEAIRSEVGIGRLMFPLAWNLTPNTTIGASLDLIWGSMDLQMDMDGAHFAGMAMQGQGGSVSGSMFNTLGSFISSGAITDVNYVRFDFSNGTPFMGEAVGYGSGFKTGFTHKFSNLLTIGATYHSRIALSDMKSSRATLSFSGAGPAFTQSDPVSVSGTIKVKNFGWPETWAAGLALYPAKRWMIVGDVKYLDWSWAMSKFSTTFIADNSASNGPFQGQTLDVDMTQNWDDQWIYSIGVQYKASERLALRAGASFSTNPVPDSYLNPMFPAITENHYTGGFGYKLTDKSTVSAALVFVPEVTATNADGLVISHSQMNWSLNYAHQL</sequence>
<reference evidence="9 10" key="1">
    <citation type="submission" date="2008-06" db="EMBL/GenBank/DDBJ databases">
        <title>Complete sequence of Pelodictyon phaeoclathratiforme BU-1.</title>
        <authorList>
            <consortium name="US DOE Joint Genome Institute"/>
            <person name="Lucas S."/>
            <person name="Copeland A."/>
            <person name="Lapidus A."/>
            <person name="Glavina del Rio T."/>
            <person name="Dalin E."/>
            <person name="Tice H."/>
            <person name="Bruce D."/>
            <person name="Goodwin L."/>
            <person name="Pitluck S."/>
            <person name="Schmutz J."/>
            <person name="Larimer F."/>
            <person name="Land M."/>
            <person name="Hauser L."/>
            <person name="Kyrpides N."/>
            <person name="Mikhailova N."/>
            <person name="Liu Z."/>
            <person name="Li T."/>
            <person name="Zhao F."/>
            <person name="Overmann J."/>
            <person name="Bryant D.A."/>
            <person name="Richardson P."/>
        </authorList>
    </citation>
    <scope>NUCLEOTIDE SEQUENCE [LARGE SCALE GENOMIC DNA]</scope>
    <source>
        <strain evidence="10">DSM 5477 / BU-1</strain>
    </source>
</reference>
<evidence type="ECO:0000313" key="9">
    <source>
        <dbReference type="EMBL" id="ACF44525.1"/>
    </source>
</evidence>
<dbReference type="RefSeq" id="WP_012509000.1">
    <property type="nucleotide sequence ID" value="NC_011060.1"/>
</dbReference>
<name>B4SEA6_PELPB</name>
<dbReference type="OrthoDB" id="9922at2"/>
<keyword evidence="3" id="KW-1134">Transmembrane beta strand</keyword>
<dbReference type="GO" id="GO:0009279">
    <property type="term" value="C:cell outer membrane"/>
    <property type="evidence" value="ECO:0007669"/>
    <property type="project" value="UniProtKB-SubCell"/>
</dbReference>
<evidence type="ECO:0000256" key="7">
    <source>
        <dbReference type="ARBA" id="ARBA00023237"/>
    </source>
</evidence>
<evidence type="ECO:0000313" key="10">
    <source>
        <dbReference type="Proteomes" id="UP000002724"/>
    </source>
</evidence>
<dbReference type="InterPro" id="IPR005017">
    <property type="entry name" value="OMPP1/FadL/TodX"/>
</dbReference>
<keyword evidence="7" id="KW-0998">Cell outer membrane</keyword>